<gene>
    <name evidence="1" type="ordered locus">CRES_0304</name>
</gene>
<dbReference type="AlphaFoldDB" id="F8E2W9"/>
<accession>F8E2W9</accession>
<sequence>MSDMDGSGMENFSAEYSAPFAIERADQGFLQAFPQLRVRPALSKVSALSQPEWRAHLCNTVAELYTGPAISGSRSLMREYITSALADLSNELRFPRQGVPEFTPAGLALLTTAAEKLETLGVTPEHLQAANRASTAALKQLHPDREDQLIMASEWAFHLLQNPG</sequence>
<dbReference type="EMBL" id="CP002857">
    <property type="protein sequence ID" value="AEI08667.1"/>
    <property type="molecule type" value="Genomic_DNA"/>
</dbReference>
<dbReference type="Proteomes" id="UP000000492">
    <property type="component" value="Chromosome"/>
</dbReference>
<dbReference type="STRING" id="662755.CRES_0304"/>
<evidence type="ECO:0000313" key="2">
    <source>
        <dbReference type="Proteomes" id="UP000000492"/>
    </source>
</evidence>
<evidence type="ECO:0000313" key="1">
    <source>
        <dbReference type="EMBL" id="AEI08667.1"/>
    </source>
</evidence>
<name>F8E2W9_CORRG</name>
<dbReference type="RefSeq" id="WP_013887695.1">
    <property type="nucleotide sequence ID" value="NC_015673.1"/>
</dbReference>
<dbReference type="OrthoDB" id="9932862at2"/>
<proteinExistence type="predicted"/>
<dbReference type="HOGENOM" id="CLU_1616250_0_0_11"/>
<protein>
    <submittedName>
        <fullName evidence="1">Uncharacterized protein</fullName>
    </submittedName>
</protein>
<keyword evidence="2" id="KW-1185">Reference proteome</keyword>
<organism evidence="1 2">
    <name type="scientific">Corynebacterium resistens (strain DSM 45100 / JCM 12819 / GTC 2026 / SICGH 158)</name>
    <dbReference type="NCBI Taxonomy" id="662755"/>
    <lineage>
        <taxon>Bacteria</taxon>
        <taxon>Bacillati</taxon>
        <taxon>Actinomycetota</taxon>
        <taxon>Actinomycetes</taxon>
        <taxon>Mycobacteriales</taxon>
        <taxon>Corynebacteriaceae</taxon>
        <taxon>Corynebacterium</taxon>
    </lineage>
</organism>
<reference evidence="1 2" key="1">
    <citation type="journal article" date="2012" name="BMC Genomics">
        <title>Complete genome sequence, lifestyle, and multi-drug resistance of the human pathogen Corynebacterium resistens DSM 45100 isolated from blood samples of a leukemia patient.</title>
        <authorList>
            <person name="Schroder J."/>
            <person name="Maus I."/>
            <person name="Meyer K."/>
            <person name="Wordemann S."/>
            <person name="Blom J."/>
            <person name="Jaenicke S."/>
            <person name="Schneider J."/>
            <person name="Trost E."/>
            <person name="Tauch A."/>
        </authorList>
    </citation>
    <scope>NUCLEOTIDE SEQUENCE [LARGE SCALE GENOMIC DNA]</scope>
    <source>
        <strain evidence="2">DSM 45100 / JCM 12819 / CCUG 50093 / GTC 2026 / SICGH 158</strain>
    </source>
</reference>
<dbReference type="KEGG" id="crd:CRES_0304"/>